<reference evidence="2" key="1">
    <citation type="journal article" date="2010" name="Genome Biol.">
        <title>Genome sequence of the necrotrophic plant pathogen Pythium ultimum reveals original pathogenicity mechanisms and effector repertoire.</title>
        <authorList>
            <person name="Levesque C.A."/>
            <person name="Brouwer H."/>
            <person name="Cano L."/>
            <person name="Hamilton J.P."/>
            <person name="Holt C."/>
            <person name="Huitema E."/>
            <person name="Raffaele S."/>
            <person name="Robideau G.P."/>
            <person name="Thines M."/>
            <person name="Win J."/>
            <person name="Zerillo M.M."/>
            <person name="Beakes G.W."/>
            <person name="Boore J.L."/>
            <person name="Busam D."/>
            <person name="Dumas B."/>
            <person name="Ferriera S."/>
            <person name="Fuerstenberg S.I."/>
            <person name="Gachon C.M."/>
            <person name="Gaulin E."/>
            <person name="Govers F."/>
            <person name="Grenville-Briggs L."/>
            <person name="Horner N."/>
            <person name="Hostetler J."/>
            <person name="Jiang R.H."/>
            <person name="Johnson J."/>
            <person name="Krajaejun T."/>
            <person name="Lin H."/>
            <person name="Meijer H.J."/>
            <person name="Moore B."/>
            <person name="Morris P."/>
            <person name="Phuntmart V."/>
            <person name="Puiu D."/>
            <person name="Shetty J."/>
            <person name="Stajich J.E."/>
            <person name="Tripathy S."/>
            <person name="Wawra S."/>
            <person name="van West P."/>
            <person name="Whitty B.R."/>
            <person name="Coutinho P.M."/>
            <person name="Henrissat B."/>
            <person name="Martin F."/>
            <person name="Thomas P.D."/>
            <person name="Tyler B.M."/>
            <person name="De Vries R.P."/>
            <person name="Kamoun S."/>
            <person name="Yandell M."/>
            <person name="Tisserat N."/>
            <person name="Buell C.R."/>
        </authorList>
    </citation>
    <scope>NUCLEOTIDE SEQUENCE</scope>
    <source>
        <strain evidence="2">DAOM:BR144</strain>
    </source>
</reference>
<dbReference type="EnsemblProtists" id="PYU1_T014763">
    <property type="protein sequence ID" value="PYU1_T014763"/>
    <property type="gene ID" value="PYU1_G014732"/>
</dbReference>
<dbReference type="HOGENOM" id="CLU_184812_0_0_1"/>
<sequence>MCEELTSCLCGYMCCVCCVSAAESDKRSRRRRECRGHQAPVYVQPVVVTTVPTNSKAHRGHQHPNGYYYVQQAPQGDQVLYHPTQYGPQHKAEHRR</sequence>
<name>K3XC14_GLOUD</name>
<organism evidence="1 2">
    <name type="scientific">Globisporangium ultimum (strain ATCC 200006 / CBS 805.95 / DAOM BR144)</name>
    <name type="common">Pythium ultimum</name>
    <dbReference type="NCBI Taxonomy" id="431595"/>
    <lineage>
        <taxon>Eukaryota</taxon>
        <taxon>Sar</taxon>
        <taxon>Stramenopiles</taxon>
        <taxon>Oomycota</taxon>
        <taxon>Peronosporomycetes</taxon>
        <taxon>Pythiales</taxon>
        <taxon>Pythiaceae</taxon>
        <taxon>Globisporangium</taxon>
    </lineage>
</organism>
<keyword evidence="2" id="KW-1185">Reference proteome</keyword>
<dbReference type="Proteomes" id="UP000019132">
    <property type="component" value="Unassembled WGS sequence"/>
</dbReference>
<proteinExistence type="predicted"/>
<dbReference type="eggNOG" id="ENOG502T351">
    <property type="taxonomic scope" value="Eukaryota"/>
</dbReference>
<accession>K3XC14</accession>
<dbReference type="EMBL" id="ADOS01001599">
    <property type="status" value="NOT_ANNOTATED_CDS"/>
    <property type="molecule type" value="Genomic_DNA"/>
</dbReference>
<dbReference type="VEuPathDB" id="FungiDB:PYU1_G014732"/>
<evidence type="ECO:0000313" key="1">
    <source>
        <dbReference type="EnsemblProtists" id="PYU1_T014763"/>
    </source>
</evidence>
<reference evidence="1" key="3">
    <citation type="submission" date="2015-02" db="UniProtKB">
        <authorList>
            <consortium name="EnsemblProtists"/>
        </authorList>
    </citation>
    <scope>IDENTIFICATION</scope>
    <source>
        <strain evidence="1">DAOM BR144</strain>
    </source>
</reference>
<dbReference type="AlphaFoldDB" id="K3XC14"/>
<evidence type="ECO:0000313" key="2">
    <source>
        <dbReference type="Proteomes" id="UP000019132"/>
    </source>
</evidence>
<dbReference type="InParanoid" id="K3XC14"/>
<reference evidence="2" key="2">
    <citation type="submission" date="2010-04" db="EMBL/GenBank/DDBJ databases">
        <authorList>
            <person name="Buell R."/>
            <person name="Hamilton J."/>
            <person name="Hostetler J."/>
        </authorList>
    </citation>
    <scope>NUCLEOTIDE SEQUENCE [LARGE SCALE GENOMIC DNA]</scope>
    <source>
        <strain evidence="2">DAOM:BR144</strain>
    </source>
</reference>
<protein>
    <submittedName>
        <fullName evidence="1">Uncharacterized protein</fullName>
    </submittedName>
</protein>